<dbReference type="Pfam" id="PF19266">
    <property type="entry name" value="CIS_tube"/>
    <property type="match status" value="1"/>
</dbReference>
<feature type="region of interest" description="Disordered" evidence="1">
    <location>
        <begin position="150"/>
        <end position="171"/>
    </location>
</feature>
<dbReference type="InterPro" id="IPR036779">
    <property type="entry name" value="LysM_dom_sf"/>
</dbReference>
<accession>A0A6C7E3Z0</accession>
<dbReference type="OrthoDB" id="9815939at2"/>
<dbReference type="SMART" id="SM00257">
    <property type="entry name" value="LysM"/>
    <property type="match status" value="1"/>
</dbReference>
<dbReference type="InterPro" id="IPR045361">
    <property type="entry name" value="CIS_tube_prot_N"/>
</dbReference>
<keyword evidence="4" id="KW-1185">Reference proteome</keyword>
<dbReference type="CDD" id="cd00118">
    <property type="entry name" value="LysM"/>
    <property type="match status" value="1"/>
</dbReference>
<evidence type="ECO:0000256" key="1">
    <source>
        <dbReference type="SAM" id="MobiDB-lite"/>
    </source>
</evidence>
<dbReference type="AlphaFoldDB" id="A0A6C7E3Z0"/>
<dbReference type="RefSeq" id="WP_015441871.1">
    <property type="nucleotide sequence ID" value="NC_020520.1"/>
</dbReference>
<name>A0A6C7E3Z0_ILUCY</name>
<feature type="domain" description="LysM" evidence="2">
    <location>
        <begin position="168"/>
        <end position="215"/>
    </location>
</feature>
<evidence type="ECO:0000313" key="4">
    <source>
        <dbReference type="Proteomes" id="UP000011863"/>
    </source>
</evidence>
<reference evidence="3 4" key="1">
    <citation type="journal article" date="2013" name="Int. J. Syst. Evol. Microbiol.">
        <title>Ilumatobacter nonamiense sp. nov. and Ilumatobacter coccineum sp. nov., isolated from seashore sand.</title>
        <authorList>
            <person name="Matsumoto A."/>
            <person name="Kasai H."/>
            <person name="Matsuo Y."/>
            <person name="Shizuri Y."/>
            <person name="Ichikawa N."/>
            <person name="Fujita N."/>
            <person name="Omura S."/>
            <person name="Takahashi Y."/>
        </authorList>
    </citation>
    <scope>NUCLEOTIDE SEQUENCE [LARGE SCALE GENOMIC DNA]</scope>
    <source>
        <strain evidence="4">NBRC 103263 / KCTC 29153 / YM16-304</strain>
    </source>
</reference>
<protein>
    <recommendedName>
        <fullName evidence="2">LysM domain-containing protein</fullName>
    </recommendedName>
</protein>
<dbReference type="Gene3D" id="3.10.350.10">
    <property type="entry name" value="LysM domain"/>
    <property type="match status" value="1"/>
</dbReference>
<proteinExistence type="predicted"/>
<gene>
    <name evidence="3" type="ORF">YM304_23100</name>
</gene>
<organism evidence="3 4">
    <name type="scientific">Ilumatobacter coccineus (strain NBRC 103263 / KCTC 29153 / YM16-304)</name>
    <dbReference type="NCBI Taxonomy" id="1313172"/>
    <lineage>
        <taxon>Bacteria</taxon>
        <taxon>Bacillati</taxon>
        <taxon>Actinomycetota</taxon>
        <taxon>Acidimicrobiia</taxon>
        <taxon>Acidimicrobiales</taxon>
        <taxon>Ilumatobacteraceae</taxon>
        <taxon>Ilumatobacter</taxon>
    </lineage>
</organism>
<dbReference type="EMBL" id="AP012057">
    <property type="protein sequence ID" value="BAN02624.1"/>
    <property type="molecule type" value="Genomic_DNA"/>
</dbReference>
<dbReference type="Pfam" id="PF01476">
    <property type="entry name" value="LysM"/>
    <property type="match status" value="1"/>
</dbReference>
<dbReference type="SUPFAM" id="SSF54106">
    <property type="entry name" value="LysM domain"/>
    <property type="match status" value="1"/>
</dbReference>
<dbReference type="PROSITE" id="PS51782">
    <property type="entry name" value="LYSM"/>
    <property type="match status" value="1"/>
</dbReference>
<dbReference type="InterPro" id="IPR018392">
    <property type="entry name" value="LysM"/>
</dbReference>
<evidence type="ECO:0000313" key="3">
    <source>
        <dbReference type="EMBL" id="BAN02624.1"/>
    </source>
</evidence>
<dbReference type="Proteomes" id="UP000011863">
    <property type="component" value="Chromosome"/>
</dbReference>
<dbReference type="KEGG" id="aym:YM304_23100"/>
<feature type="compositionally biased region" description="Polar residues" evidence="1">
    <location>
        <begin position="155"/>
        <end position="171"/>
    </location>
</feature>
<sequence length="220" mass="24242">MSSQLQKAYLEVETGARVDCMFNPTTFAFATQNRWESDQIPGKNTPSLRYAGGAGGTFSLSLVFDTTSTGKAVTIHTNKLLELMEVDESLPGFDAAKKNGRPPWVKFHWGTHLHSFKAVISSTNVTFTYFSNEGLPLRANVELSLEQYEPDANWGPQNPTSGTPNPKRTHQVQVGDTLDRIAGKYFGDPTRWRDIATLNGIADPLDVKPGRLLSIPERGS</sequence>
<evidence type="ECO:0000259" key="2">
    <source>
        <dbReference type="PROSITE" id="PS51782"/>
    </source>
</evidence>